<evidence type="ECO:0000313" key="2">
    <source>
        <dbReference type="EMBL" id="EHB41654.1"/>
    </source>
</evidence>
<gene>
    <name evidence="2" type="ORF">SEENIN0B_01517</name>
</gene>
<dbReference type="Proteomes" id="UP000004564">
    <property type="component" value="Chromosome"/>
</dbReference>
<organism evidence="2 3">
    <name type="scientific">Salmonella enterica subsp. enterica serovar Infantis str. SARB27</name>
    <dbReference type="NCBI Taxonomy" id="596155"/>
    <lineage>
        <taxon>Bacteria</taxon>
        <taxon>Pseudomonadati</taxon>
        <taxon>Pseudomonadota</taxon>
        <taxon>Gammaproteobacteria</taxon>
        <taxon>Enterobacterales</taxon>
        <taxon>Enterobacteriaceae</taxon>
        <taxon>Salmonella</taxon>
    </lineage>
</organism>
<comment type="caution">
    <text evidence="2">The sequence shown here is derived from an EMBL/GenBank/DDBJ whole genome shotgun (WGS) entry which is preliminary data.</text>
</comment>
<feature type="chain" id="PRO_5025409363" evidence="1">
    <location>
        <begin position="24"/>
        <end position="71"/>
    </location>
</feature>
<evidence type="ECO:0000256" key="1">
    <source>
        <dbReference type="SAM" id="SignalP"/>
    </source>
</evidence>
<feature type="signal peptide" evidence="1">
    <location>
        <begin position="1"/>
        <end position="23"/>
    </location>
</feature>
<proteinExistence type="predicted"/>
<protein>
    <submittedName>
        <fullName evidence="2">Uncharacterized protein</fullName>
    </submittedName>
</protein>
<keyword evidence="1" id="KW-0732">Signal</keyword>
<reference evidence="2 3" key="1">
    <citation type="submission" date="2011-09" db="EMBL/GenBank/DDBJ databases">
        <authorList>
            <person name="McClelland M."/>
            <person name="Clifton S."/>
            <person name="Porwollik S."/>
            <person name="Cheng P."/>
            <person name="Wollam A."/>
            <person name="Wang C."/>
            <person name="Pepin K."/>
            <person name="Bhonagiri V."/>
            <person name="Fulton R."/>
            <person name="Fulton L.F."/>
            <person name="Delehaunty K."/>
            <person name="Fronick C."/>
            <person name="O'Laughlin M."/>
            <person name="Godfrey J."/>
            <person name="Waligorski J."/>
            <person name="Appelbaum E."/>
            <person name="Farmer C."/>
            <person name="Strong C."/>
            <person name="Tomlinson C."/>
            <person name="Hou S."/>
            <person name="Minx P."/>
            <person name="Warren W."/>
            <person name="Wilson R.K."/>
        </authorList>
    </citation>
    <scope>NUCLEOTIDE SEQUENCE [LARGE SCALE GENOMIC DNA]</scope>
    <source>
        <strain evidence="3">SARB 27</strain>
    </source>
</reference>
<dbReference type="EMBL" id="AFYI01000002">
    <property type="protein sequence ID" value="EHB41654.1"/>
    <property type="molecule type" value="Genomic_DNA"/>
</dbReference>
<evidence type="ECO:0000313" key="3">
    <source>
        <dbReference type="Proteomes" id="UP000004564"/>
    </source>
</evidence>
<sequence length="71" mass="7721">MYFKRSLLTLAICASVVSVEAVANTRANDMASSATPASVGHRPVVTKDTKKIRSVWGTDHRFNSPDSGCFY</sequence>
<dbReference type="AlphaFoldDB" id="A0A6C8G6Q0"/>
<name>A0A6C8G6Q0_SALIN</name>
<accession>A0A6C8G6Q0</accession>